<comment type="caution">
    <text evidence="1">The sequence shown here is derived from an EMBL/GenBank/DDBJ whole genome shotgun (WGS) entry which is preliminary data.</text>
</comment>
<dbReference type="EMBL" id="JAEKOZ010000010">
    <property type="protein sequence ID" value="MBJ3809169.1"/>
    <property type="molecule type" value="Genomic_DNA"/>
</dbReference>
<evidence type="ECO:0000313" key="1">
    <source>
        <dbReference type="EMBL" id="MBJ3809169.1"/>
    </source>
</evidence>
<accession>A0ABS0X7R2</accession>
<name>A0ABS0X7R2_9ACTN</name>
<dbReference type="RefSeq" id="WP_190117403.1">
    <property type="nucleotide sequence ID" value="NZ_BMVR01000007.1"/>
</dbReference>
<evidence type="ECO:0000313" key="2">
    <source>
        <dbReference type="Proteomes" id="UP000634780"/>
    </source>
</evidence>
<protein>
    <submittedName>
        <fullName evidence="1">Transcriptional regulator</fullName>
    </submittedName>
</protein>
<proteinExistence type="predicted"/>
<gene>
    <name evidence="1" type="ORF">JGB26_18925</name>
</gene>
<organism evidence="1 2">
    <name type="scientific">Streptomyces flavofungini</name>
    <dbReference type="NCBI Taxonomy" id="68200"/>
    <lineage>
        <taxon>Bacteria</taxon>
        <taxon>Bacillati</taxon>
        <taxon>Actinomycetota</taxon>
        <taxon>Actinomycetes</taxon>
        <taxon>Kitasatosporales</taxon>
        <taxon>Streptomycetaceae</taxon>
        <taxon>Streptomyces</taxon>
    </lineage>
</organism>
<dbReference type="Proteomes" id="UP000634780">
    <property type="component" value="Unassembled WGS sequence"/>
</dbReference>
<reference evidence="1 2" key="1">
    <citation type="submission" date="2020-12" db="EMBL/GenBank/DDBJ databases">
        <title>Streptomyces typhae sp. nov., a novel endophytic actinomycete isolated from the root of cattail pollen (Typha angustifolia L.).</title>
        <authorList>
            <person name="Peng C."/>
            <person name="Liu C."/>
        </authorList>
    </citation>
    <scope>NUCLEOTIDE SEQUENCE [LARGE SCALE GENOMIC DNA]</scope>
    <source>
        <strain evidence="1 2">JCM 4753</strain>
    </source>
</reference>
<keyword evidence="2" id="KW-1185">Reference proteome</keyword>
<sequence length="190" mass="21834">MSERGRDFGKYGARGIKGHEVVARQLDALAGYFTTPVTFRRGLLVRLHYLTRSAHARQTARAAGLTVTDRTVKAWLEGARRPSKRNLELIEEAYWMVRRQNVARYLLRRLNSGGRGTRVEIHPLNQSQVPRPRQRVVEYRSLNIRQWDALVRAWTDGNDAALDDAWVQQLVDLGSQWGRYEYVTNVGFAA</sequence>